<gene>
    <name evidence="1" type="ORF">COLO4_15336</name>
</gene>
<dbReference type="Proteomes" id="UP000187203">
    <property type="component" value="Unassembled WGS sequence"/>
</dbReference>
<dbReference type="AlphaFoldDB" id="A0A1R3JN66"/>
<comment type="caution">
    <text evidence="1">The sequence shown here is derived from an EMBL/GenBank/DDBJ whole genome shotgun (WGS) entry which is preliminary data.</text>
</comment>
<evidence type="ECO:0000313" key="2">
    <source>
        <dbReference type="Proteomes" id="UP000187203"/>
    </source>
</evidence>
<protein>
    <submittedName>
        <fullName evidence="1">Uncharacterized protein</fullName>
    </submittedName>
</protein>
<accession>A0A1R3JN66</accession>
<reference evidence="2" key="1">
    <citation type="submission" date="2013-09" db="EMBL/GenBank/DDBJ databases">
        <title>Corchorus olitorius genome sequencing.</title>
        <authorList>
            <person name="Alam M."/>
            <person name="Haque M.S."/>
            <person name="Islam M.S."/>
            <person name="Emdad E.M."/>
            <person name="Islam M.M."/>
            <person name="Ahmed B."/>
            <person name="Halim A."/>
            <person name="Hossen Q.M.M."/>
            <person name="Hossain M.Z."/>
            <person name="Ahmed R."/>
            <person name="Khan M.M."/>
            <person name="Islam R."/>
            <person name="Rashid M.M."/>
            <person name="Khan S.A."/>
            <person name="Rahman M.S."/>
            <person name="Alam M."/>
            <person name="Yahiya A.S."/>
            <person name="Khan M.S."/>
            <person name="Azam M.S."/>
            <person name="Haque T."/>
            <person name="Lashkar M.Z.H."/>
            <person name="Akhand A.I."/>
            <person name="Morshed G."/>
            <person name="Roy S."/>
            <person name="Uddin K.S."/>
            <person name="Rabeya T."/>
            <person name="Hossain A.S."/>
            <person name="Chowdhury A."/>
            <person name="Snigdha A.R."/>
            <person name="Mortoza M.S."/>
            <person name="Matin S.A."/>
            <person name="Hoque S.M.E."/>
            <person name="Islam M.K."/>
            <person name="Roy D.K."/>
            <person name="Haider R."/>
            <person name="Moosa M.M."/>
            <person name="Elias S.M."/>
            <person name="Hasan A.M."/>
            <person name="Jahan S."/>
            <person name="Shafiuddin M."/>
            <person name="Mahmood N."/>
            <person name="Shommy N.S."/>
        </authorList>
    </citation>
    <scope>NUCLEOTIDE SEQUENCE [LARGE SCALE GENOMIC DNA]</scope>
    <source>
        <strain evidence="2">cv. O-4</strain>
    </source>
</reference>
<organism evidence="1 2">
    <name type="scientific">Corchorus olitorius</name>
    <dbReference type="NCBI Taxonomy" id="93759"/>
    <lineage>
        <taxon>Eukaryota</taxon>
        <taxon>Viridiplantae</taxon>
        <taxon>Streptophyta</taxon>
        <taxon>Embryophyta</taxon>
        <taxon>Tracheophyta</taxon>
        <taxon>Spermatophyta</taxon>
        <taxon>Magnoliopsida</taxon>
        <taxon>eudicotyledons</taxon>
        <taxon>Gunneridae</taxon>
        <taxon>Pentapetalae</taxon>
        <taxon>rosids</taxon>
        <taxon>malvids</taxon>
        <taxon>Malvales</taxon>
        <taxon>Malvaceae</taxon>
        <taxon>Grewioideae</taxon>
        <taxon>Apeibeae</taxon>
        <taxon>Corchorus</taxon>
    </lineage>
</organism>
<keyword evidence="2" id="KW-1185">Reference proteome</keyword>
<name>A0A1R3JN66_9ROSI</name>
<evidence type="ECO:0000313" key="1">
    <source>
        <dbReference type="EMBL" id="OMO96322.1"/>
    </source>
</evidence>
<sequence>MRYSLNQMKGLFQSCFLAIRQKKEGATIDLFTRPDPHPPERVIHGYVSRAIGNLFLMECMKPVVGLRPLIPLSGLRQWLANPAELFDRNWRLFSNDTMAAARRLPDSFFSPSCQ</sequence>
<dbReference type="EMBL" id="AWUE01015661">
    <property type="protein sequence ID" value="OMO96322.1"/>
    <property type="molecule type" value="Genomic_DNA"/>
</dbReference>
<proteinExistence type="predicted"/>